<dbReference type="PANTHER" id="PTHR24174:SF1">
    <property type="entry name" value="IP14385P"/>
    <property type="match status" value="1"/>
</dbReference>
<feature type="region of interest" description="Disordered" evidence="3">
    <location>
        <begin position="95"/>
        <end position="114"/>
    </location>
</feature>
<evidence type="ECO:0000256" key="1">
    <source>
        <dbReference type="ARBA" id="ARBA00022737"/>
    </source>
</evidence>
<feature type="compositionally biased region" description="Pro residues" evidence="3">
    <location>
        <begin position="321"/>
        <end position="331"/>
    </location>
</feature>
<dbReference type="AlphaFoldDB" id="A0A194PXV2"/>
<keyword evidence="2" id="KW-0040">ANK repeat</keyword>
<reference evidence="5 6" key="1">
    <citation type="journal article" date="2015" name="Nat. Commun.">
        <title>Outbred genome sequencing and CRISPR/Cas9 gene editing in butterflies.</title>
        <authorList>
            <person name="Li X."/>
            <person name="Fan D."/>
            <person name="Zhang W."/>
            <person name="Liu G."/>
            <person name="Zhang L."/>
            <person name="Zhao L."/>
            <person name="Fang X."/>
            <person name="Chen L."/>
            <person name="Dong Y."/>
            <person name="Chen Y."/>
            <person name="Ding Y."/>
            <person name="Zhao R."/>
            <person name="Feng M."/>
            <person name="Zhu Y."/>
            <person name="Feng Y."/>
            <person name="Jiang X."/>
            <person name="Zhu D."/>
            <person name="Xiang H."/>
            <person name="Feng X."/>
            <person name="Li S."/>
            <person name="Wang J."/>
            <person name="Zhang G."/>
            <person name="Kronforst M.R."/>
            <person name="Wang W."/>
        </authorList>
    </citation>
    <scope>NUCLEOTIDE SEQUENCE [LARGE SCALE GENOMIC DNA]</scope>
    <source>
        <strain evidence="5">Ya'a_city_454_Px</strain>
        <tissue evidence="5">Whole body</tissue>
    </source>
</reference>
<dbReference type="SUPFAM" id="SSF47769">
    <property type="entry name" value="SAM/Pointed domain"/>
    <property type="match status" value="1"/>
</dbReference>
<gene>
    <name evidence="5" type="ORF">RR46_09387</name>
</gene>
<dbReference type="SMART" id="SM00462">
    <property type="entry name" value="PTB"/>
    <property type="match status" value="1"/>
</dbReference>
<feature type="compositionally biased region" description="Low complexity" evidence="3">
    <location>
        <begin position="528"/>
        <end position="538"/>
    </location>
</feature>
<evidence type="ECO:0000256" key="3">
    <source>
        <dbReference type="SAM" id="MobiDB-lite"/>
    </source>
</evidence>
<feature type="region of interest" description="Disordered" evidence="3">
    <location>
        <begin position="576"/>
        <end position="604"/>
    </location>
</feature>
<protein>
    <submittedName>
        <fullName evidence="5">Ankyrin repeat and SAM domain-containing protein 1A</fullName>
    </submittedName>
</protein>
<keyword evidence="1" id="KW-0677">Repeat</keyword>
<feature type="domain" description="PID" evidence="4">
    <location>
        <begin position="388"/>
        <end position="516"/>
    </location>
</feature>
<evidence type="ECO:0000259" key="4">
    <source>
        <dbReference type="PROSITE" id="PS01179"/>
    </source>
</evidence>
<feature type="region of interest" description="Disordered" evidence="3">
    <location>
        <begin position="64"/>
        <end position="87"/>
    </location>
</feature>
<dbReference type="Pfam" id="PF00640">
    <property type="entry name" value="PID"/>
    <property type="match status" value="1"/>
</dbReference>
<evidence type="ECO:0000256" key="2">
    <source>
        <dbReference type="ARBA" id="ARBA00023043"/>
    </source>
</evidence>
<accession>A0A194PXV2</accession>
<proteinExistence type="predicted"/>
<dbReference type="InterPro" id="IPR006020">
    <property type="entry name" value="PTB/PI_dom"/>
</dbReference>
<dbReference type="SMART" id="SM00454">
    <property type="entry name" value="SAM"/>
    <property type="match status" value="1"/>
</dbReference>
<feature type="compositionally biased region" description="Polar residues" evidence="3">
    <location>
        <begin position="576"/>
        <end position="589"/>
    </location>
</feature>
<organism evidence="5 6">
    <name type="scientific">Papilio xuthus</name>
    <name type="common">Asian swallowtail butterfly</name>
    <dbReference type="NCBI Taxonomy" id="66420"/>
    <lineage>
        <taxon>Eukaryota</taxon>
        <taxon>Metazoa</taxon>
        <taxon>Ecdysozoa</taxon>
        <taxon>Arthropoda</taxon>
        <taxon>Hexapoda</taxon>
        <taxon>Insecta</taxon>
        <taxon>Pterygota</taxon>
        <taxon>Neoptera</taxon>
        <taxon>Endopterygota</taxon>
        <taxon>Lepidoptera</taxon>
        <taxon>Glossata</taxon>
        <taxon>Ditrysia</taxon>
        <taxon>Papilionoidea</taxon>
        <taxon>Papilionidae</taxon>
        <taxon>Papilioninae</taxon>
        <taxon>Papilio</taxon>
    </lineage>
</organism>
<dbReference type="Gene3D" id="1.10.150.50">
    <property type="entry name" value="Transcription Factor, Ets-1"/>
    <property type="match status" value="2"/>
</dbReference>
<dbReference type="STRING" id="66420.A0A194PXV2"/>
<dbReference type="InterPro" id="IPR013761">
    <property type="entry name" value="SAM/pointed_sf"/>
</dbReference>
<dbReference type="InterPro" id="IPR033635">
    <property type="entry name" value="ANKS1/Caskin"/>
</dbReference>
<keyword evidence="6" id="KW-1185">Reference proteome</keyword>
<sequence length="604" mass="67216">MYGIKSEGSENIDRGPDDIDLALSPCHTIECGLFKGSTTTLDGIGLRPMPAERPKTLRKLKSVYDASPTDPPTITNTNISSNGQVDRNINGMEDEVRRRSNTTSSTHSGDKSLSILSPFDEQEEWAKISEIMASFGSKLVRESVFVSELEQEFTSRLGLSCSESSLSPSVASNLGFWLSSLGLHDYEPLFLESGYDDIEFINGILDENDLREMGIEENDRQKILESAKQLPLKITEISNNHNNNNINMDRVKRIWEVELTAVLEIQKAGHRKRILCSVSGEQNGPVSNLEDINADLNTLKSNIQQLKEEIKEKLPSENLKPVPPPVVPSLAPPGGETLKRSKKNRPAPQPPRPSDLEIRAPSELLVGVPGALKTQWKHQPFVLVTGAVTYVANYLGSTVVKELRGTESTKKSIQKLKKTTKEPRDSPDIILSISYRGVKFLNTITRELICEHEIRNIHCACQDADDLTHFAYITKDHTTRSHYCHVFRVATMDQATEVILTLGEAFEVAYQMALREQSNRSRVTQSLTKTPTHDPTTTNKEKLNMNHGRSHSITEIKLNGHQLKIAPIPASLSNEDFQASRNTDGSRSPRTPLLKAPIASTEEL</sequence>
<feature type="region of interest" description="Disordered" evidence="3">
    <location>
        <begin position="519"/>
        <end position="547"/>
    </location>
</feature>
<dbReference type="GO" id="GO:0005829">
    <property type="term" value="C:cytosol"/>
    <property type="evidence" value="ECO:0007669"/>
    <property type="project" value="TreeGrafter"/>
</dbReference>
<dbReference type="Proteomes" id="UP000053268">
    <property type="component" value="Unassembled WGS sequence"/>
</dbReference>
<dbReference type="Pfam" id="PF07647">
    <property type="entry name" value="SAM_2"/>
    <property type="match status" value="1"/>
</dbReference>
<dbReference type="EMBL" id="KQ459585">
    <property type="protein sequence ID" value="KPI98171.1"/>
    <property type="molecule type" value="Genomic_DNA"/>
</dbReference>
<feature type="region of interest" description="Disordered" evidence="3">
    <location>
        <begin position="312"/>
        <end position="360"/>
    </location>
</feature>
<dbReference type="InterPro" id="IPR011993">
    <property type="entry name" value="PH-like_dom_sf"/>
</dbReference>
<dbReference type="PANTHER" id="PTHR24174">
    <property type="entry name" value="ANKYRIN REPEAT AND STERILE ALPHA MOTIF DOMAIN-CONTAINING PROTEIN 1"/>
    <property type="match status" value="1"/>
</dbReference>
<dbReference type="InterPro" id="IPR001660">
    <property type="entry name" value="SAM"/>
</dbReference>
<dbReference type="CDD" id="cd01274">
    <property type="entry name" value="PTB_Anks"/>
    <property type="match status" value="1"/>
</dbReference>
<dbReference type="Gene3D" id="2.30.29.30">
    <property type="entry name" value="Pleckstrin-homology domain (PH domain)/Phosphotyrosine-binding domain (PTB)"/>
    <property type="match status" value="1"/>
</dbReference>
<dbReference type="SUPFAM" id="SSF50729">
    <property type="entry name" value="PH domain-like"/>
    <property type="match status" value="1"/>
</dbReference>
<evidence type="ECO:0000313" key="6">
    <source>
        <dbReference type="Proteomes" id="UP000053268"/>
    </source>
</evidence>
<name>A0A194PXV2_PAPXU</name>
<dbReference type="Pfam" id="PF00536">
    <property type="entry name" value="SAM_1"/>
    <property type="match status" value="1"/>
</dbReference>
<evidence type="ECO:0000313" key="5">
    <source>
        <dbReference type="EMBL" id="KPI98171.1"/>
    </source>
</evidence>
<dbReference type="PROSITE" id="PS01179">
    <property type="entry name" value="PID"/>
    <property type="match status" value="1"/>
</dbReference>